<keyword evidence="1" id="KW-0732">Signal</keyword>
<dbReference type="EMBL" id="LR746278">
    <property type="protein sequence ID" value="CAA7408937.1"/>
    <property type="molecule type" value="Genomic_DNA"/>
</dbReference>
<evidence type="ECO:0000256" key="1">
    <source>
        <dbReference type="SAM" id="SignalP"/>
    </source>
</evidence>
<feature type="signal peptide" evidence="1">
    <location>
        <begin position="1"/>
        <end position="25"/>
    </location>
</feature>
<accession>A0A7I8LFZ8</accession>
<name>A0A7I8LFZ8_SPIIN</name>
<gene>
    <name evidence="2" type="ORF">SI8410_15019615</name>
</gene>
<organism evidence="2 3">
    <name type="scientific">Spirodela intermedia</name>
    <name type="common">Intermediate duckweed</name>
    <dbReference type="NCBI Taxonomy" id="51605"/>
    <lineage>
        <taxon>Eukaryota</taxon>
        <taxon>Viridiplantae</taxon>
        <taxon>Streptophyta</taxon>
        <taxon>Embryophyta</taxon>
        <taxon>Tracheophyta</taxon>
        <taxon>Spermatophyta</taxon>
        <taxon>Magnoliopsida</taxon>
        <taxon>Liliopsida</taxon>
        <taxon>Araceae</taxon>
        <taxon>Lemnoideae</taxon>
        <taxon>Spirodela</taxon>
    </lineage>
</organism>
<keyword evidence="3" id="KW-1185">Reference proteome</keyword>
<proteinExistence type="predicted"/>
<feature type="chain" id="PRO_5029518064" evidence="1">
    <location>
        <begin position="26"/>
        <end position="93"/>
    </location>
</feature>
<dbReference type="AlphaFoldDB" id="A0A7I8LFZ8"/>
<dbReference type="Proteomes" id="UP000663760">
    <property type="component" value="Chromosome 15"/>
</dbReference>
<protein>
    <submittedName>
        <fullName evidence="2">Uncharacterized protein</fullName>
    </submittedName>
</protein>
<reference evidence="2" key="1">
    <citation type="submission" date="2020-02" db="EMBL/GenBank/DDBJ databases">
        <authorList>
            <person name="Scholz U."/>
            <person name="Mascher M."/>
            <person name="Fiebig A."/>
        </authorList>
    </citation>
    <scope>NUCLEOTIDE SEQUENCE</scope>
</reference>
<evidence type="ECO:0000313" key="3">
    <source>
        <dbReference type="Proteomes" id="UP000663760"/>
    </source>
</evidence>
<evidence type="ECO:0000313" key="2">
    <source>
        <dbReference type="EMBL" id="CAA7408937.1"/>
    </source>
</evidence>
<sequence length="93" mass="9460">MACKNGFVFFIAFLLALSSAHTCWASRRLLDTPAAPPIPVPFIPSFPLPLPLPLPPLPGIPKVALPPFPAGVPGIPTIAAAAPPPPPATGGDP</sequence>